<accession>A0A9P4JI87</accession>
<dbReference type="AlphaFoldDB" id="A0A9P4JI87"/>
<dbReference type="Proteomes" id="UP000799536">
    <property type="component" value="Unassembled WGS sequence"/>
</dbReference>
<keyword evidence="3" id="KW-1185">Reference proteome</keyword>
<feature type="transmembrane region" description="Helical" evidence="1">
    <location>
        <begin position="69"/>
        <end position="91"/>
    </location>
</feature>
<comment type="caution">
    <text evidence="2">The sequence shown here is derived from an EMBL/GenBank/DDBJ whole genome shotgun (WGS) entry which is preliminary data.</text>
</comment>
<sequence length="754" mass="82693">MASGPLHSKGSQSRINTAEFELLPVDQNDEKPFSDLRYDSDGNGGLRNDNLPPRPKAAHYRFKRYIFRLGLNTIFPIFITLFYLFVLKYYIWKPIQNDISPTRPIPSKGVFFAWLIISIFVLDWAKAGLSGFEAAALMKPTLAPRSARQFLWHMDRGWGSVGGWWKASRALFLYVTRKFTAGNGHVEWDGPGGLWFYLAFSSILFYAAVPLSGLSMDPKAAFRLSNRPVQIFGTNQSTFDIRSSNDLAESASTRWRQGYPTAPEGVATFLYAPHGTKDATGTYYEDAIQTNYQARISNMSTSQTRNQTITFFSGPAVSERAYGKAWGMLVSLSCMPAHPYKDMKRLNVTGINNWEWRDGAAFTNSEEYGNLTTLTTSQAGAGASPLFFDVGQGLGVDYQYLMSSDRDISMAYGEYLNGTTLPIIGETELVMWQTYNTQYGRIPDENFKNMSSHPLVVSSVSIINNLTYLGYGVRCWVNSTVGTASISTVDYTFDGFKQQAADRRNGASVSATPILTHYPGVAAIQSIVFAAFTTLSLGYIGGPKCSSIAIGCNPWIGANLATGGVPSFIPVREAPPGSNTSFIGGAIQDPSISPERMALAMYKLFGEVAIAAMANGPGNWTSAPNATSDLHLYGLEPFNDIENGRVPYQVVLVLLLLWTAVTVIPQLLPGFFLQRRWGDTLDGFAMFRFGAEWANAVHRLQSTDLQEPGTACLRDVPGMIGDMNGHGGAAGFVGLSRRKASLGRDYCYSPQAGP</sequence>
<name>A0A9P4JI87_9PLEO</name>
<dbReference type="OrthoDB" id="5287717at2759"/>
<reference evidence="2" key="1">
    <citation type="journal article" date="2020" name="Stud. Mycol.">
        <title>101 Dothideomycetes genomes: a test case for predicting lifestyles and emergence of pathogens.</title>
        <authorList>
            <person name="Haridas S."/>
            <person name="Albert R."/>
            <person name="Binder M."/>
            <person name="Bloem J."/>
            <person name="Labutti K."/>
            <person name="Salamov A."/>
            <person name="Andreopoulos B."/>
            <person name="Baker S."/>
            <person name="Barry K."/>
            <person name="Bills G."/>
            <person name="Bluhm B."/>
            <person name="Cannon C."/>
            <person name="Castanera R."/>
            <person name="Culley D."/>
            <person name="Daum C."/>
            <person name="Ezra D."/>
            <person name="Gonzalez J."/>
            <person name="Henrissat B."/>
            <person name="Kuo A."/>
            <person name="Liang C."/>
            <person name="Lipzen A."/>
            <person name="Lutzoni F."/>
            <person name="Magnuson J."/>
            <person name="Mondo S."/>
            <person name="Nolan M."/>
            <person name="Ohm R."/>
            <person name="Pangilinan J."/>
            <person name="Park H.-J."/>
            <person name="Ramirez L."/>
            <person name="Alfaro M."/>
            <person name="Sun H."/>
            <person name="Tritt A."/>
            <person name="Yoshinaga Y."/>
            <person name="Zwiers L.-H."/>
            <person name="Turgeon B."/>
            <person name="Goodwin S."/>
            <person name="Spatafora J."/>
            <person name="Crous P."/>
            <person name="Grigoriev I."/>
        </authorList>
    </citation>
    <scope>NUCLEOTIDE SEQUENCE</scope>
    <source>
        <strain evidence="2">ATCC 74209</strain>
    </source>
</reference>
<proteinExistence type="predicted"/>
<organism evidence="2 3">
    <name type="scientific">Delitschia confertaspora ATCC 74209</name>
    <dbReference type="NCBI Taxonomy" id="1513339"/>
    <lineage>
        <taxon>Eukaryota</taxon>
        <taxon>Fungi</taxon>
        <taxon>Dikarya</taxon>
        <taxon>Ascomycota</taxon>
        <taxon>Pezizomycotina</taxon>
        <taxon>Dothideomycetes</taxon>
        <taxon>Pleosporomycetidae</taxon>
        <taxon>Pleosporales</taxon>
        <taxon>Delitschiaceae</taxon>
        <taxon>Delitschia</taxon>
    </lineage>
</organism>
<feature type="transmembrane region" description="Helical" evidence="1">
    <location>
        <begin position="194"/>
        <end position="216"/>
    </location>
</feature>
<evidence type="ECO:0000313" key="2">
    <source>
        <dbReference type="EMBL" id="KAF2198749.1"/>
    </source>
</evidence>
<gene>
    <name evidence="2" type="ORF">GQ43DRAFT_145278</name>
</gene>
<keyword evidence="1" id="KW-0812">Transmembrane</keyword>
<dbReference type="EMBL" id="ML994121">
    <property type="protein sequence ID" value="KAF2198749.1"/>
    <property type="molecule type" value="Genomic_DNA"/>
</dbReference>
<protein>
    <submittedName>
        <fullName evidence="2">Uncharacterized protein</fullName>
    </submittedName>
</protein>
<evidence type="ECO:0000313" key="3">
    <source>
        <dbReference type="Proteomes" id="UP000799536"/>
    </source>
</evidence>
<keyword evidence="1" id="KW-1133">Transmembrane helix</keyword>
<feature type="transmembrane region" description="Helical" evidence="1">
    <location>
        <begin position="111"/>
        <end position="129"/>
    </location>
</feature>
<evidence type="ECO:0000256" key="1">
    <source>
        <dbReference type="SAM" id="Phobius"/>
    </source>
</evidence>
<keyword evidence="1" id="KW-0472">Membrane</keyword>